<dbReference type="Proteomes" id="UP000029558">
    <property type="component" value="Plasmid pPSB1-3"/>
</dbReference>
<evidence type="ECO:0000256" key="1">
    <source>
        <dbReference type="SAM" id="Phobius"/>
    </source>
</evidence>
<name>A0AAC8VL87_PISSA</name>
<evidence type="ECO:0000313" key="2">
    <source>
        <dbReference type="EMBL" id="ALB24608.1"/>
    </source>
</evidence>
<keyword evidence="2" id="KW-0614">Plasmid</keyword>
<geneLocation type="plasmid" evidence="2 3">
    <name>pPSB1-3</name>
</geneLocation>
<dbReference type="AlphaFoldDB" id="A0AAC8VL87"/>
<protein>
    <submittedName>
        <fullName evidence="2">Uncharacterized protein</fullName>
    </submittedName>
</protein>
<accession>A0AAC8VL87</accession>
<gene>
    <name evidence="2" type="ORF">KU39_3p146</name>
</gene>
<reference evidence="2 3" key="1">
    <citation type="journal article" date="2014" name="Genome Announc.">
        <title>Comparative Genome Analysis of Two Isolates of the Fish Pathogen Piscirickettsia salmonis from Different Hosts Reveals Major Differences in Virulence-Associated Secretion Systems.</title>
        <authorList>
            <person name="Bohle H."/>
            <person name="Henriquez P."/>
            <person name="Grothusen H."/>
            <person name="Navas E."/>
            <person name="Sandoval A."/>
            <person name="Bustamante F."/>
            <person name="Bustos P."/>
            <person name="Mancilla M."/>
        </authorList>
    </citation>
    <scope>NUCLEOTIDE SEQUENCE [LARGE SCALE GENOMIC DNA]</scope>
    <source>
        <strain evidence="3">B1-32597</strain>
    </source>
</reference>
<keyword evidence="1" id="KW-0472">Membrane</keyword>
<sequence>MTKAEMIQAIHENNSDLKEQFVAYQKEARVHTRWLIGIGITLIIGVAALIIKTHF</sequence>
<organism evidence="2 3">
    <name type="scientific">Piscirickettsia salmonis</name>
    <dbReference type="NCBI Taxonomy" id="1238"/>
    <lineage>
        <taxon>Bacteria</taxon>
        <taxon>Pseudomonadati</taxon>
        <taxon>Pseudomonadota</taxon>
        <taxon>Gammaproteobacteria</taxon>
        <taxon>Thiotrichales</taxon>
        <taxon>Piscirickettsiaceae</taxon>
        <taxon>Piscirickettsia</taxon>
    </lineage>
</organism>
<keyword evidence="1" id="KW-1133">Transmembrane helix</keyword>
<dbReference type="EMBL" id="CP012511">
    <property type="protein sequence ID" value="ALB24608.1"/>
    <property type="molecule type" value="Genomic_DNA"/>
</dbReference>
<proteinExistence type="predicted"/>
<evidence type="ECO:0000313" key="3">
    <source>
        <dbReference type="Proteomes" id="UP000029558"/>
    </source>
</evidence>
<dbReference type="RefSeq" id="WP_196771745.1">
    <property type="nucleotide sequence ID" value="NZ_CP013804.1"/>
</dbReference>
<feature type="transmembrane region" description="Helical" evidence="1">
    <location>
        <begin position="34"/>
        <end position="51"/>
    </location>
</feature>
<keyword evidence="1" id="KW-0812">Transmembrane</keyword>